<evidence type="ECO:0000313" key="1">
    <source>
        <dbReference type="EMBL" id="NWS39069.1"/>
    </source>
</evidence>
<evidence type="ECO:0000313" key="2">
    <source>
        <dbReference type="Proteomes" id="UP000562415"/>
    </source>
</evidence>
<dbReference type="GO" id="GO:0005634">
    <property type="term" value="C:nucleus"/>
    <property type="evidence" value="ECO:0007669"/>
    <property type="project" value="InterPro"/>
</dbReference>
<dbReference type="AlphaFoldDB" id="A0A7K5F3A7"/>
<dbReference type="OrthoDB" id="9942438at2759"/>
<reference evidence="1 2" key="1">
    <citation type="submission" date="2019-09" db="EMBL/GenBank/DDBJ databases">
        <title>Bird 10,000 Genomes (B10K) Project - Family phase.</title>
        <authorList>
            <person name="Zhang G."/>
        </authorList>
    </citation>
    <scope>NUCLEOTIDE SEQUENCE [LARGE SCALE GENOMIC DNA]</scope>
    <source>
        <strain evidence="1">B10K-DU-017-47</strain>
    </source>
</reference>
<name>A0A7K5F3A7_PROAR</name>
<dbReference type="InterPro" id="IPR029293">
    <property type="entry name" value="RHNO1"/>
</dbReference>
<dbReference type="EMBL" id="VYZH01000315">
    <property type="protein sequence ID" value="NWS39069.1"/>
    <property type="molecule type" value="Genomic_DNA"/>
</dbReference>
<accession>A0A7K5F3A7</accession>
<gene>
    <name evidence="1" type="primary">Rhno1</name>
    <name evidence="1" type="ORF">PROATE_R11863</name>
</gene>
<dbReference type="PANTHER" id="PTHR35541:SF1">
    <property type="entry name" value="RAD9, HUS1, RAD1-INTERACTING NUCLEAR ORPHAN PROTEIN 1"/>
    <property type="match status" value="1"/>
</dbReference>
<sequence>MPPKKKRTKARKAELVFLERPREGAVHCYEAPLPAAENPRRVPTKPVGQNTSAAWVCPQFETTTSVALKACQKKHRGPHKPQNHDASYSSLLTGGACRRAIACKFPPLTFEKTEGCAVHPSDHLNHLRKQTQHSHRQPKKGTGAEANIQVNSLENCREIPLIPAPQPVEPEVFSSPDVETAQVPSISNWRYSNTLPQRSSDAWHPGKELVLGIDSCEGGELESAAVLVTDTPEHEYGVKVTWRKRPLIMKYLQERG</sequence>
<dbReference type="GO" id="GO:0000077">
    <property type="term" value="P:DNA damage checkpoint signaling"/>
    <property type="evidence" value="ECO:0007669"/>
    <property type="project" value="InterPro"/>
</dbReference>
<dbReference type="GO" id="GO:0071479">
    <property type="term" value="P:cellular response to ionizing radiation"/>
    <property type="evidence" value="ECO:0007669"/>
    <property type="project" value="InterPro"/>
</dbReference>
<organism evidence="1 2">
    <name type="scientific">Probosciger aterrimus</name>
    <name type="common">Palm cockatoo</name>
    <dbReference type="NCBI Taxonomy" id="141839"/>
    <lineage>
        <taxon>Eukaryota</taxon>
        <taxon>Metazoa</taxon>
        <taxon>Chordata</taxon>
        <taxon>Craniata</taxon>
        <taxon>Vertebrata</taxon>
        <taxon>Euteleostomi</taxon>
        <taxon>Archelosauria</taxon>
        <taxon>Archosauria</taxon>
        <taxon>Dinosauria</taxon>
        <taxon>Saurischia</taxon>
        <taxon>Theropoda</taxon>
        <taxon>Coelurosauria</taxon>
        <taxon>Aves</taxon>
        <taxon>Neognathae</taxon>
        <taxon>Neoaves</taxon>
        <taxon>Telluraves</taxon>
        <taxon>Australaves</taxon>
        <taxon>Psittaciformes</taxon>
        <taxon>Cacatuidae</taxon>
        <taxon>Probosciger</taxon>
    </lineage>
</organism>
<proteinExistence type="predicted"/>
<feature type="non-terminal residue" evidence="1">
    <location>
        <position position="256"/>
    </location>
</feature>
<dbReference type="GO" id="GO:0000725">
    <property type="term" value="P:recombinational repair"/>
    <property type="evidence" value="ECO:0007669"/>
    <property type="project" value="TreeGrafter"/>
</dbReference>
<dbReference type="Proteomes" id="UP000562415">
    <property type="component" value="Unassembled WGS sequence"/>
</dbReference>
<comment type="caution">
    <text evidence="1">The sequence shown here is derived from an EMBL/GenBank/DDBJ whole genome shotgun (WGS) entry which is preliminary data.</text>
</comment>
<feature type="non-terminal residue" evidence="1">
    <location>
        <position position="1"/>
    </location>
</feature>
<dbReference type="PANTHER" id="PTHR35541">
    <property type="entry name" value="RAD9, HUS1, RAD1-INTERACTING NUCLEAR ORPHAN PROTEIN 1"/>
    <property type="match status" value="1"/>
</dbReference>
<keyword evidence="2" id="KW-1185">Reference proteome</keyword>
<dbReference type="Pfam" id="PF15319">
    <property type="entry name" value="RHINO"/>
    <property type="match status" value="1"/>
</dbReference>
<dbReference type="GO" id="GO:0005694">
    <property type="term" value="C:chromosome"/>
    <property type="evidence" value="ECO:0007669"/>
    <property type="project" value="TreeGrafter"/>
</dbReference>
<protein>
    <submittedName>
        <fullName evidence="1">RHNO1 protein</fullName>
    </submittedName>
</protein>